<dbReference type="SMART" id="SM00345">
    <property type="entry name" value="HTH_GNTR"/>
    <property type="match status" value="1"/>
</dbReference>
<sequence>MTRSGTNSLAAELLVHLDRASKVPLHRQLGTAIRDGVQSGRLPLGTSLPPTRALAADLGVSRGVVVEAYQQLVAEGYLASRSGGYTQVAAGAQTTPRPTPQAVRPATHAIDFGYGRADVSNFPRAAWLRSIRRVLTEIPSDRFGYLDGRGVPELHLALSDYLNRVRGTVATPDRMVICNGFAQGLALLLRVLSAGGARRIAVEDPSADDDTRPIAAELGLSVTGVPVGPDGIDVAVLDRTEADALVLTPSHQWPTGGVLAPDARAAVARWATRTGALVIEDDYDTEYRYDRAPIGALQGLAPEQVAYAGTASKTLAPGLRLGWLVLPAHLVGPVAEAKVAADRGSPVLDQLTFADFLARGEFDRHLRRMRPVYRRRRDALLGALAEFLPDFEPAGILAGLHLVTWLPSDLDEATVVETAARHGIGVAGLAQYHLGTPPRGGLIFGYATLGEQTIRRGVAQLATALGRRGTVSPPDAVAAT</sequence>
<dbReference type="OrthoDB" id="5415143at2"/>
<comment type="similarity">
    <text evidence="1">In the C-terminal section; belongs to the class-I pyridoxal-phosphate-dependent aminotransferase family.</text>
</comment>
<dbReference type="InterPro" id="IPR036388">
    <property type="entry name" value="WH-like_DNA-bd_sf"/>
</dbReference>
<dbReference type="SUPFAM" id="SSF46785">
    <property type="entry name" value="Winged helix' DNA-binding domain"/>
    <property type="match status" value="1"/>
</dbReference>
<dbReference type="SUPFAM" id="SSF53383">
    <property type="entry name" value="PLP-dependent transferases"/>
    <property type="match status" value="1"/>
</dbReference>
<dbReference type="Gene3D" id="3.40.640.10">
    <property type="entry name" value="Type I PLP-dependent aspartate aminotransferase-like (Major domain)"/>
    <property type="match status" value="1"/>
</dbReference>
<dbReference type="Gene3D" id="1.10.10.10">
    <property type="entry name" value="Winged helix-like DNA-binding domain superfamily/Winged helix DNA-binding domain"/>
    <property type="match status" value="1"/>
</dbReference>
<keyword evidence="4" id="KW-0238">DNA-binding</keyword>
<dbReference type="CDD" id="cd00609">
    <property type="entry name" value="AAT_like"/>
    <property type="match status" value="1"/>
</dbReference>
<evidence type="ECO:0000256" key="3">
    <source>
        <dbReference type="ARBA" id="ARBA00023015"/>
    </source>
</evidence>
<dbReference type="InterPro" id="IPR036390">
    <property type="entry name" value="WH_DNA-bd_sf"/>
</dbReference>
<keyword evidence="8" id="KW-1185">Reference proteome</keyword>
<dbReference type="InterPro" id="IPR015421">
    <property type="entry name" value="PyrdxlP-dep_Trfase_major"/>
</dbReference>
<dbReference type="RefSeq" id="WP_113690916.1">
    <property type="nucleotide sequence ID" value="NZ_CP015163.1"/>
</dbReference>
<dbReference type="GO" id="GO:0003700">
    <property type="term" value="F:DNA-binding transcription factor activity"/>
    <property type="evidence" value="ECO:0007669"/>
    <property type="project" value="InterPro"/>
</dbReference>
<keyword evidence="3" id="KW-0805">Transcription regulation</keyword>
<organism evidence="7 8">
    <name type="scientific">Amycolatopsis albispora</name>
    <dbReference type="NCBI Taxonomy" id="1804986"/>
    <lineage>
        <taxon>Bacteria</taxon>
        <taxon>Bacillati</taxon>
        <taxon>Actinomycetota</taxon>
        <taxon>Actinomycetes</taxon>
        <taxon>Pseudonocardiales</taxon>
        <taxon>Pseudonocardiaceae</taxon>
        <taxon>Amycolatopsis</taxon>
    </lineage>
</organism>
<evidence type="ECO:0000256" key="5">
    <source>
        <dbReference type="ARBA" id="ARBA00023163"/>
    </source>
</evidence>
<dbReference type="PROSITE" id="PS50949">
    <property type="entry name" value="HTH_GNTR"/>
    <property type="match status" value="1"/>
</dbReference>
<evidence type="ECO:0000256" key="2">
    <source>
        <dbReference type="ARBA" id="ARBA00022898"/>
    </source>
</evidence>
<proteinExistence type="inferred from homology"/>
<dbReference type="AlphaFoldDB" id="A0A344L0S1"/>
<evidence type="ECO:0000256" key="1">
    <source>
        <dbReference type="ARBA" id="ARBA00005384"/>
    </source>
</evidence>
<dbReference type="GO" id="GO:0003677">
    <property type="term" value="F:DNA binding"/>
    <property type="evidence" value="ECO:0007669"/>
    <property type="project" value="UniProtKB-KW"/>
</dbReference>
<protein>
    <submittedName>
        <fullName evidence="7">GntR family transcriptional regulator</fullName>
    </submittedName>
</protein>
<dbReference type="PRINTS" id="PR00035">
    <property type="entry name" value="HTHGNTR"/>
</dbReference>
<reference evidence="7 8" key="1">
    <citation type="submission" date="2016-04" db="EMBL/GenBank/DDBJ databases">
        <title>Complete genome sequence and analysis of deep-sea sediment isolate, Amycolatopsis sp. WP1.</title>
        <authorList>
            <person name="Wang H."/>
            <person name="Chen S."/>
            <person name="Wu Q."/>
        </authorList>
    </citation>
    <scope>NUCLEOTIDE SEQUENCE [LARGE SCALE GENOMIC DNA]</scope>
    <source>
        <strain evidence="7 8">WP1</strain>
    </source>
</reference>
<evidence type="ECO:0000256" key="4">
    <source>
        <dbReference type="ARBA" id="ARBA00023125"/>
    </source>
</evidence>
<name>A0A344L0S1_9PSEU</name>
<dbReference type="InterPro" id="IPR051446">
    <property type="entry name" value="HTH_trans_reg/aminotransferase"/>
</dbReference>
<dbReference type="InterPro" id="IPR000524">
    <property type="entry name" value="Tscrpt_reg_HTH_GntR"/>
</dbReference>
<dbReference type="GO" id="GO:0030170">
    <property type="term" value="F:pyridoxal phosphate binding"/>
    <property type="evidence" value="ECO:0007669"/>
    <property type="project" value="InterPro"/>
</dbReference>
<dbReference type="CDD" id="cd07377">
    <property type="entry name" value="WHTH_GntR"/>
    <property type="match status" value="1"/>
</dbReference>
<evidence type="ECO:0000313" key="8">
    <source>
        <dbReference type="Proteomes" id="UP000250434"/>
    </source>
</evidence>
<evidence type="ECO:0000259" key="6">
    <source>
        <dbReference type="PROSITE" id="PS50949"/>
    </source>
</evidence>
<feature type="domain" description="HTH gntR-type" evidence="6">
    <location>
        <begin position="23"/>
        <end position="91"/>
    </location>
</feature>
<gene>
    <name evidence="7" type="ORF">A4R43_03190</name>
</gene>
<accession>A0A344L0S1</accession>
<dbReference type="KEGG" id="aab:A4R43_03190"/>
<dbReference type="PANTHER" id="PTHR46577">
    <property type="entry name" value="HTH-TYPE TRANSCRIPTIONAL REGULATORY PROTEIN GABR"/>
    <property type="match status" value="1"/>
</dbReference>
<keyword evidence="2" id="KW-0663">Pyridoxal phosphate</keyword>
<dbReference type="InterPro" id="IPR015424">
    <property type="entry name" value="PyrdxlP-dep_Trfase"/>
</dbReference>
<dbReference type="Pfam" id="PF00155">
    <property type="entry name" value="Aminotran_1_2"/>
    <property type="match status" value="1"/>
</dbReference>
<evidence type="ECO:0000313" key="7">
    <source>
        <dbReference type="EMBL" id="AXB41645.1"/>
    </source>
</evidence>
<keyword evidence="5" id="KW-0804">Transcription</keyword>
<dbReference type="Pfam" id="PF00392">
    <property type="entry name" value="GntR"/>
    <property type="match status" value="1"/>
</dbReference>
<dbReference type="InterPro" id="IPR004839">
    <property type="entry name" value="Aminotransferase_I/II_large"/>
</dbReference>
<dbReference type="EMBL" id="CP015163">
    <property type="protein sequence ID" value="AXB41645.1"/>
    <property type="molecule type" value="Genomic_DNA"/>
</dbReference>
<dbReference type="PANTHER" id="PTHR46577:SF1">
    <property type="entry name" value="HTH-TYPE TRANSCRIPTIONAL REGULATORY PROTEIN GABR"/>
    <property type="match status" value="1"/>
</dbReference>
<dbReference type="Proteomes" id="UP000250434">
    <property type="component" value="Chromosome"/>
</dbReference>